<feature type="chain" id="PRO_5047402981" description="Sporulation stage II protein D amidase enhancer LytB N-terminal domain-containing protein" evidence="1">
    <location>
        <begin position="28"/>
        <end position="403"/>
    </location>
</feature>
<keyword evidence="1" id="KW-0732">Signal</keyword>
<evidence type="ECO:0000313" key="3">
    <source>
        <dbReference type="EMBL" id="GAA4735086.1"/>
    </source>
</evidence>
<dbReference type="Proteomes" id="UP001499882">
    <property type="component" value="Unassembled WGS sequence"/>
</dbReference>
<sequence>MRRALLPAWTGLLAAVLALGVTAPVEAAHLKQRGLGAWEVVGSSRITVTGHGYGHGHGMSQYGAEGAARQGVTYRQIAEFYYPGTEWGTGGGRVTVQLTGDTTPADLVVRSRPGLTLRDTAVPGRNALPDNGATSWRVVTGANGRSTVSYLTDRWRTWATLTGRGEFAAGGAPITLVTPSGERAYRGRLRTAITTAGTRVTVNNLGLEGYLRGVVPLEIPASWSVEAVRAQAVAARTYASYERAHPRSSAYQLCDTSSCQVYGGYGAEHPAANRAIAATRKQILTSGGEAAFTQFGSSSGGWTSAGSVSYLAAREDPYDGWAGNPVHEWKLRLDDTAVERGWPAIGDLTAIAVTARDGNGEWGGRVRSITLTGSSGHAVVSGDTFRSVLGLRSTWLTFSVAPR</sequence>
<dbReference type="PANTHER" id="PTHR30032:SF4">
    <property type="entry name" value="AMIDASE ENHANCER"/>
    <property type="match status" value="1"/>
</dbReference>
<evidence type="ECO:0000259" key="2">
    <source>
        <dbReference type="Pfam" id="PF08486"/>
    </source>
</evidence>
<feature type="signal peptide" evidence="1">
    <location>
        <begin position="1"/>
        <end position="27"/>
    </location>
</feature>
<dbReference type="RefSeq" id="WP_345526478.1">
    <property type="nucleotide sequence ID" value="NZ_BAABKN010000012.1"/>
</dbReference>
<protein>
    <recommendedName>
        <fullName evidence="2">Sporulation stage II protein D amidase enhancer LytB N-terminal domain-containing protein</fullName>
    </recommendedName>
</protein>
<keyword evidence="4" id="KW-1185">Reference proteome</keyword>
<dbReference type="NCBIfam" id="TIGR02669">
    <property type="entry name" value="SpoIID_LytB"/>
    <property type="match status" value="1"/>
</dbReference>
<accession>A0ABP8YRR7</accession>
<gene>
    <name evidence="3" type="ORF">GCM10023350_18530</name>
</gene>
<feature type="domain" description="Sporulation stage II protein D amidase enhancer LytB N-terminal" evidence="2">
    <location>
        <begin position="200"/>
        <end position="285"/>
    </location>
</feature>
<dbReference type="InterPro" id="IPR013693">
    <property type="entry name" value="SpoIID/LytB_N"/>
</dbReference>
<proteinExistence type="predicted"/>
<dbReference type="Pfam" id="PF08486">
    <property type="entry name" value="SpoIID"/>
    <property type="match status" value="1"/>
</dbReference>
<dbReference type="InterPro" id="IPR051922">
    <property type="entry name" value="Bact_Sporulation_Assoc"/>
</dbReference>
<name>A0ABP8YRR7_9ACTN</name>
<evidence type="ECO:0000313" key="4">
    <source>
        <dbReference type="Proteomes" id="UP001499882"/>
    </source>
</evidence>
<comment type="caution">
    <text evidence="3">The sequence shown here is derived from an EMBL/GenBank/DDBJ whole genome shotgun (WGS) entry which is preliminary data.</text>
</comment>
<evidence type="ECO:0000256" key="1">
    <source>
        <dbReference type="SAM" id="SignalP"/>
    </source>
</evidence>
<reference evidence="4" key="1">
    <citation type="journal article" date="2019" name="Int. J. Syst. Evol. Microbiol.">
        <title>The Global Catalogue of Microorganisms (GCM) 10K type strain sequencing project: providing services to taxonomists for standard genome sequencing and annotation.</title>
        <authorList>
            <consortium name="The Broad Institute Genomics Platform"/>
            <consortium name="The Broad Institute Genome Sequencing Center for Infectious Disease"/>
            <person name="Wu L."/>
            <person name="Ma J."/>
        </authorList>
    </citation>
    <scope>NUCLEOTIDE SEQUENCE [LARGE SCALE GENOMIC DNA]</scope>
    <source>
        <strain evidence="4">JCM 18532</strain>
    </source>
</reference>
<organism evidence="3 4">
    <name type="scientific">Nocardioides endophyticus</name>
    <dbReference type="NCBI Taxonomy" id="1353775"/>
    <lineage>
        <taxon>Bacteria</taxon>
        <taxon>Bacillati</taxon>
        <taxon>Actinomycetota</taxon>
        <taxon>Actinomycetes</taxon>
        <taxon>Propionibacteriales</taxon>
        <taxon>Nocardioidaceae</taxon>
        <taxon>Nocardioides</taxon>
    </lineage>
</organism>
<dbReference type="PANTHER" id="PTHR30032">
    <property type="entry name" value="N-ACETYLMURAMOYL-L-ALANINE AMIDASE-RELATED"/>
    <property type="match status" value="1"/>
</dbReference>
<dbReference type="InterPro" id="IPR013486">
    <property type="entry name" value="SpoIID/LytB"/>
</dbReference>
<dbReference type="EMBL" id="BAABKN010000012">
    <property type="protein sequence ID" value="GAA4735086.1"/>
    <property type="molecule type" value="Genomic_DNA"/>
</dbReference>